<organism evidence="4 5">
    <name type="scientific">Desulfosporosinus orientis (strain ATCC 19365 / DSM 765 / NCIMB 8382 / VKM B-1628 / Singapore I)</name>
    <name type="common">Desulfotomaculum orientis</name>
    <dbReference type="NCBI Taxonomy" id="768706"/>
    <lineage>
        <taxon>Bacteria</taxon>
        <taxon>Bacillati</taxon>
        <taxon>Bacillota</taxon>
        <taxon>Clostridia</taxon>
        <taxon>Eubacteriales</taxon>
        <taxon>Desulfitobacteriaceae</taxon>
        <taxon>Desulfosporosinus</taxon>
    </lineage>
</organism>
<sequence length="361" mass="40266">MLRMKKRLVIGLIIGLMILTVTGCGKEPPKVTDQSAAKPEAQQFIEAFGVVKSTEVKNITIDYPSEVAKINVVEGQRVKKGDVLVTLDSRSYSELINNKELELKTLQVELSSLKRDYEKKSTSLVNNTDPEILRYLNDKQHAEDLYQQALEDLAAQQALYESGALSLNELNEFKSTVDAKKKAVEDAHFLADNTRKGIQEKLDQLQTSIDEKSLQVTSKQLDLQADQDKMNKSYIKGNDVIVDVPNGVVTDINCSQGDIIMDDEGKKLLSVLNRDSVVIEADVAEEFIKDVRLGAEVIINPQADKAKVYNGKVISIAEKAVLKNNETIVPVRISIENLDSFLLPEFNVDVQIKFESKKQSQ</sequence>
<dbReference type="PANTHER" id="PTHR32347">
    <property type="entry name" value="EFFLUX SYSTEM COMPONENT YKNX-RELATED"/>
    <property type="match status" value="1"/>
</dbReference>
<gene>
    <name evidence="4" type="ordered locus">Desor_1553</name>
</gene>
<keyword evidence="2 3" id="KW-0175">Coiled coil</keyword>
<feature type="coiled-coil region" evidence="3">
    <location>
        <begin position="96"/>
        <end position="159"/>
    </location>
</feature>
<dbReference type="SUPFAM" id="SSF111369">
    <property type="entry name" value="HlyD-like secretion proteins"/>
    <property type="match status" value="1"/>
</dbReference>
<dbReference type="Gene3D" id="2.40.50.100">
    <property type="match status" value="1"/>
</dbReference>
<dbReference type="Gene3D" id="1.10.287.470">
    <property type="entry name" value="Helix hairpin bin"/>
    <property type="match status" value="1"/>
</dbReference>
<evidence type="ECO:0000313" key="4">
    <source>
        <dbReference type="EMBL" id="AET67204.1"/>
    </source>
</evidence>
<dbReference type="Proteomes" id="UP000006346">
    <property type="component" value="Chromosome"/>
</dbReference>
<dbReference type="EMBL" id="CP003108">
    <property type="protein sequence ID" value="AET67204.1"/>
    <property type="molecule type" value="Genomic_DNA"/>
</dbReference>
<protein>
    <submittedName>
        <fullName evidence="4">Multidrug resistance efflux pump</fullName>
    </submittedName>
</protein>
<dbReference type="PATRIC" id="fig|768706.3.peg.1538"/>
<evidence type="ECO:0000313" key="5">
    <source>
        <dbReference type="Proteomes" id="UP000006346"/>
    </source>
</evidence>
<keyword evidence="5" id="KW-1185">Reference proteome</keyword>
<reference evidence="5" key="1">
    <citation type="submission" date="2011-11" db="EMBL/GenBank/DDBJ databases">
        <title>Complete sequence of Desulfosporosinus orientis DSM 765.</title>
        <authorList>
            <person name="Lucas S."/>
            <person name="Han J."/>
            <person name="Lapidus A."/>
            <person name="Cheng J.-F."/>
            <person name="Goodwin L."/>
            <person name="Pitluck S."/>
            <person name="Peters L."/>
            <person name="Ovchinnikova G."/>
            <person name="Teshima H."/>
            <person name="Detter J.C."/>
            <person name="Han C."/>
            <person name="Tapia R."/>
            <person name="Land M."/>
            <person name="Hauser L."/>
            <person name="Kyrpides N."/>
            <person name="Ivanova N."/>
            <person name="Pagani I."/>
            <person name="Pester M."/>
            <person name="Spring S."/>
            <person name="Ollivier B."/>
            <person name="Rattei T."/>
            <person name="Klenk H.-P."/>
            <person name="Wagner M."/>
            <person name="Loy A."/>
            <person name="Woyke T."/>
        </authorList>
    </citation>
    <scope>NUCLEOTIDE SEQUENCE [LARGE SCALE GENOMIC DNA]</scope>
    <source>
        <strain evidence="5">ATCC 19365 / DSM 765 / NCIMB 8382 / VKM B-1628</strain>
    </source>
</reference>
<evidence type="ECO:0000256" key="3">
    <source>
        <dbReference type="SAM" id="Coils"/>
    </source>
</evidence>
<dbReference type="AlphaFoldDB" id="G7WD09"/>
<dbReference type="GO" id="GO:0030313">
    <property type="term" value="C:cell envelope"/>
    <property type="evidence" value="ECO:0007669"/>
    <property type="project" value="UniProtKB-SubCell"/>
</dbReference>
<accession>G7WD09</accession>
<dbReference type="eggNOG" id="COG0845">
    <property type="taxonomic scope" value="Bacteria"/>
</dbReference>
<evidence type="ECO:0000256" key="1">
    <source>
        <dbReference type="ARBA" id="ARBA00004196"/>
    </source>
</evidence>
<dbReference type="KEGG" id="dor:Desor_1553"/>
<name>G7WD09_DESOD</name>
<proteinExistence type="predicted"/>
<comment type="subcellular location">
    <subcellularLocation>
        <location evidence="1">Cell envelope</location>
    </subcellularLocation>
</comment>
<dbReference type="PANTHER" id="PTHR32347:SF14">
    <property type="entry name" value="EFFLUX SYSTEM COMPONENT YKNX-RELATED"/>
    <property type="match status" value="1"/>
</dbReference>
<dbReference type="PROSITE" id="PS51257">
    <property type="entry name" value="PROKAR_LIPOPROTEIN"/>
    <property type="match status" value="1"/>
</dbReference>
<evidence type="ECO:0000256" key="2">
    <source>
        <dbReference type="ARBA" id="ARBA00023054"/>
    </source>
</evidence>
<dbReference type="InterPro" id="IPR050465">
    <property type="entry name" value="UPF0194_transport"/>
</dbReference>
<reference evidence="4 5" key="2">
    <citation type="journal article" date="2012" name="J. Bacteriol.">
        <title>Complete genome sequences of Desulfosporosinus orientis DSM765T, Desulfosporosinus youngiae DSM17734T, Desulfosporosinus meridiei DSM13257T, and Desulfosporosinus acidiphilus DSM22704T.</title>
        <authorList>
            <person name="Pester M."/>
            <person name="Brambilla E."/>
            <person name="Alazard D."/>
            <person name="Rattei T."/>
            <person name="Weinmaier T."/>
            <person name="Han J."/>
            <person name="Lucas S."/>
            <person name="Lapidus A."/>
            <person name="Cheng J.F."/>
            <person name="Goodwin L."/>
            <person name="Pitluck S."/>
            <person name="Peters L."/>
            <person name="Ovchinnikova G."/>
            <person name="Teshima H."/>
            <person name="Detter J.C."/>
            <person name="Han C.S."/>
            <person name="Tapia R."/>
            <person name="Land M.L."/>
            <person name="Hauser L."/>
            <person name="Kyrpides N.C."/>
            <person name="Ivanova N.N."/>
            <person name="Pagani I."/>
            <person name="Huntmann M."/>
            <person name="Wei C.L."/>
            <person name="Davenport K.W."/>
            <person name="Daligault H."/>
            <person name="Chain P.S."/>
            <person name="Chen A."/>
            <person name="Mavromatis K."/>
            <person name="Markowitz V."/>
            <person name="Szeto E."/>
            <person name="Mikhailova N."/>
            <person name="Pati A."/>
            <person name="Wagner M."/>
            <person name="Woyke T."/>
            <person name="Ollivier B."/>
            <person name="Klenk H.P."/>
            <person name="Spring S."/>
            <person name="Loy A."/>
        </authorList>
    </citation>
    <scope>NUCLEOTIDE SEQUENCE [LARGE SCALE GENOMIC DNA]</scope>
    <source>
        <strain evidence="5">ATCC 19365 / DSM 765 / NCIMB 8382 / VKM B-1628</strain>
    </source>
</reference>
<dbReference type="HOGENOM" id="CLU_058181_0_0_9"/>
<dbReference type="Gene3D" id="2.40.30.170">
    <property type="match status" value="1"/>
</dbReference>
<dbReference type="STRING" id="768706.Desor_1553"/>